<gene>
    <name evidence="3" type="ORF">DI551_09445</name>
</gene>
<evidence type="ECO:0000259" key="2">
    <source>
        <dbReference type="PROSITE" id="PS50110"/>
    </source>
</evidence>
<dbReference type="Proteomes" id="UP000249417">
    <property type="component" value="Unassembled WGS sequence"/>
</dbReference>
<comment type="caution">
    <text evidence="1">Lacks conserved residue(s) required for the propagation of feature annotation.</text>
</comment>
<feature type="domain" description="Response regulatory" evidence="2">
    <location>
        <begin position="1"/>
        <end position="55"/>
    </location>
</feature>
<sequence>MLIKILSFDQNAFAVMLSGNSNEENIIHAMMLGAKGFVGKPFSKDKLSYYIQKCKHNNSMKAMA</sequence>
<organism evidence="3 4">
    <name type="scientific">Micavibrio aeruginosavorus</name>
    <dbReference type="NCBI Taxonomy" id="349221"/>
    <lineage>
        <taxon>Bacteria</taxon>
        <taxon>Pseudomonadati</taxon>
        <taxon>Bdellovibrionota</taxon>
        <taxon>Bdellovibrionia</taxon>
        <taxon>Bdellovibrionales</taxon>
        <taxon>Pseudobdellovibrionaceae</taxon>
        <taxon>Micavibrio</taxon>
    </lineage>
</organism>
<dbReference type="EMBL" id="QFQB01000078">
    <property type="protein sequence ID" value="PZQ44776.1"/>
    <property type="molecule type" value="Genomic_DNA"/>
</dbReference>
<protein>
    <recommendedName>
        <fullName evidence="2">Response regulatory domain-containing protein</fullName>
    </recommendedName>
</protein>
<comment type="caution">
    <text evidence="3">The sequence shown here is derived from an EMBL/GenBank/DDBJ whole genome shotgun (WGS) entry which is preliminary data.</text>
</comment>
<accession>A0A2W5MUE4</accession>
<dbReference type="PROSITE" id="PS50110">
    <property type="entry name" value="RESPONSE_REGULATORY"/>
    <property type="match status" value="1"/>
</dbReference>
<dbReference type="AlphaFoldDB" id="A0A2W5MUE4"/>
<dbReference type="InterPro" id="IPR001789">
    <property type="entry name" value="Sig_transdc_resp-reg_receiver"/>
</dbReference>
<reference evidence="3 4" key="1">
    <citation type="submission" date="2017-08" db="EMBL/GenBank/DDBJ databases">
        <title>Infants hospitalized years apart are colonized by the same room-sourced microbial strains.</title>
        <authorList>
            <person name="Brooks B."/>
            <person name="Olm M.R."/>
            <person name="Firek B.A."/>
            <person name="Baker R."/>
            <person name="Thomas B.C."/>
            <person name="Morowitz M.J."/>
            <person name="Banfield J.F."/>
        </authorList>
    </citation>
    <scope>NUCLEOTIDE SEQUENCE [LARGE SCALE GENOMIC DNA]</scope>
    <source>
        <strain evidence="3">S2_005_002_R2_29</strain>
    </source>
</reference>
<evidence type="ECO:0000313" key="4">
    <source>
        <dbReference type="Proteomes" id="UP000249417"/>
    </source>
</evidence>
<dbReference type="Gene3D" id="3.40.50.2300">
    <property type="match status" value="1"/>
</dbReference>
<evidence type="ECO:0000313" key="3">
    <source>
        <dbReference type="EMBL" id="PZQ44776.1"/>
    </source>
</evidence>
<evidence type="ECO:0000256" key="1">
    <source>
        <dbReference type="PROSITE-ProRule" id="PRU00169"/>
    </source>
</evidence>
<proteinExistence type="predicted"/>
<dbReference type="SUPFAM" id="SSF52172">
    <property type="entry name" value="CheY-like"/>
    <property type="match status" value="1"/>
</dbReference>
<dbReference type="GO" id="GO:0000160">
    <property type="term" value="P:phosphorelay signal transduction system"/>
    <property type="evidence" value="ECO:0007669"/>
    <property type="project" value="InterPro"/>
</dbReference>
<dbReference type="InterPro" id="IPR011006">
    <property type="entry name" value="CheY-like_superfamily"/>
</dbReference>
<name>A0A2W5MUE4_9BACT</name>